<dbReference type="EMBL" id="HBJA01124303">
    <property type="protein sequence ID" value="CAE0831521.1"/>
    <property type="molecule type" value="Transcribed_RNA"/>
</dbReference>
<proteinExistence type="predicted"/>
<keyword evidence="1" id="KW-0472">Membrane</keyword>
<reference evidence="2" key="1">
    <citation type="submission" date="2021-01" db="EMBL/GenBank/DDBJ databases">
        <authorList>
            <person name="Corre E."/>
            <person name="Pelletier E."/>
            <person name="Niang G."/>
            <person name="Scheremetjew M."/>
            <person name="Finn R."/>
            <person name="Kale V."/>
            <person name="Holt S."/>
            <person name="Cochrane G."/>
            <person name="Meng A."/>
            <person name="Brown T."/>
            <person name="Cohen L."/>
        </authorList>
    </citation>
    <scope>NUCLEOTIDE SEQUENCE</scope>
    <source>
        <strain evidence="2">CCMP1594</strain>
    </source>
</reference>
<keyword evidence="1" id="KW-1133">Transmembrane helix</keyword>
<organism evidence="2">
    <name type="scientific">Eutreptiella gymnastica</name>
    <dbReference type="NCBI Taxonomy" id="73025"/>
    <lineage>
        <taxon>Eukaryota</taxon>
        <taxon>Discoba</taxon>
        <taxon>Euglenozoa</taxon>
        <taxon>Euglenida</taxon>
        <taxon>Spirocuta</taxon>
        <taxon>Euglenophyceae</taxon>
        <taxon>Eutreptiales</taxon>
        <taxon>Eutreptiaceae</taxon>
        <taxon>Eutreptiella</taxon>
    </lineage>
</organism>
<protein>
    <submittedName>
        <fullName evidence="2">Uncharacterized protein</fullName>
    </submittedName>
</protein>
<name>A0A6T2I6H2_9EUGL</name>
<sequence length="303" mass="30900">MEGTMAAPLCHPATAPQHIPEAILAILAMVGILATLAALMVDMHPPTVPPPTLLVTMLLPTVLPHTLEATALLPPRTQLQHTLLQPRTQHQPPLMLLQPLVTLAMVTAVDLLQLSTPPMGLWTEGILAAQLSMPRPLATPDMVQDMPLPPLIPLATVVLLVMLLPHTLEQGMELQASMLQLLAMLPQCQHTYTGAGYGAAGIDATAAGYAATVPATYEPTPEQGMELQGAGAGYGAASFAPTAATTYAAGGVPAYGAVPGMTGMYPAGVEGAALAAVPTEAAAIPAAAAVPEGATTVSAPTTP</sequence>
<gene>
    <name evidence="2" type="ORF">EGYM00163_LOCUS42803</name>
    <name evidence="3" type="ORF">EGYM00163_LOCUS42805</name>
</gene>
<dbReference type="AlphaFoldDB" id="A0A6T2I6H2"/>
<feature type="transmembrane region" description="Helical" evidence="1">
    <location>
        <begin position="22"/>
        <end position="41"/>
    </location>
</feature>
<evidence type="ECO:0000256" key="1">
    <source>
        <dbReference type="SAM" id="Phobius"/>
    </source>
</evidence>
<accession>A0A6T2I6H2</accession>
<evidence type="ECO:0000313" key="2">
    <source>
        <dbReference type="EMBL" id="CAE0831521.1"/>
    </source>
</evidence>
<evidence type="ECO:0000313" key="3">
    <source>
        <dbReference type="EMBL" id="CAE0831523.1"/>
    </source>
</evidence>
<keyword evidence="1" id="KW-0812">Transmembrane</keyword>
<dbReference type="EMBL" id="HBJA01124305">
    <property type="protein sequence ID" value="CAE0831523.1"/>
    <property type="molecule type" value="Transcribed_RNA"/>
</dbReference>